<name>A0A6A6IW27_9PLEO</name>
<evidence type="ECO:0000313" key="2">
    <source>
        <dbReference type="EMBL" id="KAF2253810.1"/>
    </source>
</evidence>
<dbReference type="SUPFAM" id="SSF160631">
    <property type="entry name" value="SMI1/KNR4-like"/>
    <property type="match status" value="1"/>
</dbReference>
<feature type="domain" description="Knr4/Smi1-like" evidence="1">
    <location>
        <begin position="302"/>
        <end position="472"/>
    </location>
</feature>
<dbReference type="OrthoDB" id="2788868at2759"/>
<proteinExistence type="predicted"/>
<gene>
    <name evidence="2" type="ORF">BU26DRAFT_516094</name>
</gene>
<dbReference type="EMBL" id="ML987191">
    <property type="protein sequence ID" value="KAF2253810.1"/>
    <property type="molecule type" value="Genomic_DNA"/>
</dbReference>
<dbReference type="Proteomes" id="UP000800094">
    <property type="component" value="Unassembled WGS sequence"/>
</dbReference>
<dbReference type="AlphaFoldDB" id="A0A6A6IW27"/>
<reference evidence="2" key="1">
    <citation type="journal article" date="2020" name="Stud. Mycol.">
        <title>101 Dothideomycetes genomes: a test case for predicting lifestyles and emergence of pathogens.</title>
        <authorList>
            <person name="Haridas S."/>
            <person name="Albert R."/>
            <person name="Binder M."/>
            <person name="Bloem J."/>
            <person name="Labutti K."/>
            <person name="Salamov A."/>
            <person name="Andreopoulos B."/>
            <person name="Baker S."/>
            <person name="Barry K."/>
            <person name="Bills G."/>
            <person name="Bluhm B."/>
            <person name="Cannon C."/>
            <person name="Castanera R."/>
            <person name="Culley D."/>
            <person name="Daum C."/>
            <person name="Ezra D."/>
            <person name="Gonzalez J."/>
            <person name="Henrissat B."/>
            <person name="Kuo A."/>
            <person name="Liang C."/>
            <person name="Lipzen A."/>
            <person name="Lutzoni F."/>
            <person name="Magnuson J."/>
            <person name="Mondo S."/>
            <person name="Nolan M."/>
            <person name="Ohm R."/>
            <person name="Pangilinan J."/>
            <person name="Park H.-J."/>
            <person name="Ramirez L."/>
            <person name="Alfaro M."/>
            <person name="Sun H."/>
            <person name="Tritt A."/>
            <person name="Yoshinaga Y."/>
            <person name="Zwiers L.-H."/>
            <person name="Turgeon B."/>
            <person name="Goodwin S."/>
            <person name="Spatafora J."/>
            <person name="Crous P."/>
            <person name="Grigoriev I."/>
        </authorList>
    </citation>
    <scope>NUCLEOTIDE SEQUENCE</scope>
    <source>
        <strain evidence="2">CBS 122368</strain>
    </source>
</reference>
<organism evidence="2 3">
    <name type="scientific">Trematosphaeria pertusa</name>
    <dbReference type="NCBI Taxonomy" id="390896"/>
    <lineage>
        <taxon>Eukaryota</taxon>
        <taxon>Fungi</taxon>
        <taxon>Dikarya</taxon>
        <taxon>Ascomycota</taxon>
        <taxon>Pezizomycotina</taxon>
        <taxon>Dothideomycetes</taxon>
        <taxon>Pleosporomycetidae</taxon>
        <taxon>Pleosporales</taxon>
        <taxon>Massarineae</taxon>
        <taxon>Trematosphaeriaceae</taxon>
        <taxon>Trematosphaeria</taxon>
    </lineage>
</organism>
<accession>A0A6A6IW27</accession>
<dbReference type="Gene3D" id="3.40.1580.10">
    <property type="entry name" value="SMI1/KNR4-like"/>
    <property type="match status" value="1"/>
</dbReference>
<dbReference type="RefSeq" id="XP_033688814.1">
    <property type="nucleotide sequence ID" value="XM_033828243.1"/>
</dbReference>
<dbReference type="SMART" id="SM00860">
    <property type="entry name" value="SMI1_KNR4"/>
    <property type="match status" value="1"/>
</dbReference>
<evidence type="ECO:0000313" key="3">
    <source>
        <dbReference type="Proteomes" id="UP000800094"/>
    </source>
</evidence>
<sequence length="523" mass="59088">MAEPSPIDLKDTMSFSRISILQSDDQELFSTASSLILQFAVLGYTDVASRLQSKLNAHSQHATLRPLWFLWDRLGAWPWGEEEQVREEIREGWKNGNEAKRSEDGAPAGKQAKLELETTAGDKEVTREDIKQHLDELARDYAQTWWYLGKAEGEKKSPHEHEQEPALAVKREAITSILNAVDEMEPEESKDARAAAMAMDISSGLVSALDLALALEAEGEEAEENTQAVGKLLDLYTDEVSQFAQQLDDVFTERFEKGKLVLSDLPIRSVLEIIERNALTNPSALHQLKELMSPPFYHFRDPATPEQVADLEKQLNVSLPADYKEFLAISNGFVAPFNGYIPEPTLQPTSDVGWADEDICKEAPLDLLEDGYLAWGPRAFDILVKAVEIGTADVDSTWLIPPSKVAEVKQAVRRILSEEDKECGEEERQKVAKAVQRFAGSEEEFWGLQWCCVSYIAFEMSAYPSFKAYLCKMAERGDDRREEDLLRGKRFWGYAFVRGSRREALGVSWMKLFKADAEKRRKL</sequence>
<protein>
    <recommendedName>
        <fullName evidence="1">Knr4/Smi1-like domain-containing protein</fullName>
    </recommendedName>
</protein>
<dbReference type="InterPro" id="IPR037883">
    <property type="entry name" value="Knr4/Smi1-like_sf"/>
</dbReference>
<dbReference type="GeneID" id="54581573"/>
<keyword evidence="3" id="KW-1185">Reference proteome</keyword>
<dbReference type="Pfam" id="PF09346">
    <property type="entry name" value="SMI1_KNR4"/>
    <property type="match status" value="1"/>
</dbReference>
<dbReference type="InterPro" id="IPR018958">
    <property type="entry name" value="Knr4/Smi1-like_dom"/>
</dbReference>
<evidence type="ECO:0000259" key="1">
    <source>
        <dbReference type="SMART" id="SM00860"/>
    </source>
</evidence>